<protein>
    <submittedName>
        <fullName evidence="1">Uncharacterized protein</fullName>
    </submittedName>
</protein>
<dbReference type="Proteomes" id="UP000034215">
    <property type="component" value="Unassembled WGS sequence"/>
</dbReference>
<accession>A0A0G0QQC9</accession>
<sequence length="147" mass="16087">MIIKKIATILLALVVVVVLFFLVSPKLRKNNPSFNIPSSTPGIEEQIKEKFKGLEIPVDAEKVELKNVSGEPGIGIATRNEILADLPALKEGENYQVLLGNGSKTIILGTMRQAKGGYLLEYDSSKYPGYNQIIIVKGSKRILEGSF</sequence>
<gene>
    <name evidence="1" type="ORF">UT76_C0022G0005</name>
</gene>
<comment type="caution">
    <text evidence="1">The sequence shown here is derived from an EMBL/GenBank/DDBJ whole genome shotgun (WGS) entry which is preliminary data.</text>
</comment>
<reference evidence="1 2" key="1">
    <citation type="journal article" date="2015" name="Nature">
        <title>rRNA introns, odd ribosomes, and small enigmatic genomes across a large radiation of phyla.</title>
        <authorList>
            <person name="Brown C.T."/>
            <person name="Hug L.A."/>
            <person name="Thomas B.C."/>
            <person name="Sharon I."/>
            <person name="Castelle C.J."/>
            <person name="Singh A."/>
            <person name="Wilkins M.J."/>
            <person name="Williams K.H."/>
            <person name="Banfield J.F."/>
        </authorList>
    </citation>
    <scope>NUCLEOTIDE SEQUENCE [LARGE SCALE GENOMIC DNA]</scope>
</reference>
<organism evidence="1 2">
    <name type="scientific">Candidatus Woesebacteria bacterium GW2011_GWB1_40_12</name>
    <dbReference type="NCBI Taxonomy" id="1618576"/>
    <lineage>
        <taxon>Bacteria</taxon>
        <taxon>Candidatus Woeseibacteriota</taxon>
    </lineage>
</organism>
<proteinExistence type="predicted"/>
<evidence type="ECO:0000313" key="1">
    <source>
        <dbReference type="EMBL" id="KKR42343.1"/>
    </source>
</evidence>
<dbReference type="AlphaFoldDB" id="A0A0G0QQC9"/>
<name>A0A0G0QQC9_9BACT</name>
<evidence type="ECO:0000313" key="2">
    <source>
        <dbReference type="Proteomes" id="UP000034215"/>
    </source>
</evidence>
<dbReference type="EMBL" id="LBYA01000022">
    <property type="protein sequence ID" value="KKR42343.1"/>
    <property type="molecule type" value="Genomic_DNA"/>
</dbReference>